<protein>
    <recommendedName>
        <fullName evidence="5">RBR-type E3 ubiquitin transferase</fullName>
        <ecNumber evidence="5">2.3.2.31</ecNumber>
    </recommendedName>
</protein>
<dbReference type="Pfam" id="PF01814">
    <property type="entry name" value="Hemerythrin"/>
    <property type="match status" value="1"/>
</dbReference>
<dbReference type="FunFam" id="3.30.40.10:FF:000019">
    <property type="entry name" value="RBR-type E3 ubiquitin transferase"/>
    <property type="match status" value="1"/>
</dbReference>
<feature type="domain" description="RING-type" evidence="15">
    <location>
        <begin position="158"/>
        <end position="202"/>
    </location>
</feature>
<evidence type="ECO:0000256" key="7">
    <source>
        <dbReference type="ARBA" id="ARBA00022723"/>
    </source>
</evidence>
<evidence type="ECO:0000256" key="10">
    <source>
        <dbReference type="ARBA" id="ARBA00022786"/>
    </source>
</evidence>
<evidence type="ECO:0000256" key="6">
    <source>
        <dbReference type="ARBA" id="ARBA00022679"/>
    </source>
</evidence>
<feature type="region of interest" description="Disordered" evidence="14">
    <location>
        <begin position="1"/>
        <end position="66"/>
    </location>
</feature>
<dbReference type="PANTHER" id="PTHR11685">
    <property type="entry name" value="RBR FAMILY RING FINGER AND IBR DOMAIN-CONTAINING"/>
    <property type="match status" value="1"/>
</dbReference>
<evidence type="ECO:0000256" key="11">
    <source>
        <dbReference type="ARBA" id="ARBA00022833"/>
    </source>
</evidence>
<dbReference type="InterPro" id="IPR048962">
    <property type="entry name" value="ARIH1-like_UBL"/>
</dbReference>
<dbReference type="CDD" id="cd22586">
    <property type="entry name" value="Rcat_RBR_ARI1-like"/>
    <property type="match status" value="1"/>
</dbReference>
<evidence type="ECO:0000313" key="17">
    <source>
        <dbReference type="EMBL" id="KAI7842715.1"/>
    </source>
</evidence>
<dbReference type="InterPro" id="IPR012312">
    <property type="entry name" value="Hemerythrin-like"/>
</dbReference>
<dbReference type="PROSITE" id="PS50089">
    <property type="entry name" value="ZF_RING_2"/>
    <property type="match status" value="1"/>
</dbReference>
<dbReference type="SUPFAM" id="SSF57850">
    <property type="entry name" value="RING/U-box"/>
    <property type="match status" value="3"/>
</dbReference>
<feature type="compositionally biased region" description="Polar residues" evidence="14">
    <location>
        <begin position="20"/>
        <end position="29"/>
    </location>
</feature>
<evidence type="ECO:0000256" key="13">
    <source>
        <dbReference type="SAM" id="Coils"/>
    </source>
</evidence>
<name>A0AAD5DV63_9CHLO</name>
<evidence type="ECO:0000256" key="2">
    <source>
        <dbReference type="ARBA" id="ARBA00003976"/>
    </source>
</evidence>
<keyword evidence="9 12" id="KW-0863">Zinc-finger</keyword>
<feature type="coiled-coil region" evidence="13">
    <location>
        <begin position="360"/>
        <end position="387"/>
    </location>
</feature>
<keyword evidence="7" id="KW-0479">Metal-binding</keyword>
<dbReference type="CDD" id="cd12108">
    <property type="entry name" value="Hr-like"/>
    <property type="match status" value="1"/>
</dbReference>
<dbReference type="Pfam" id="PF21235">
    <property type="entry name" value="UBA_ARI1"/>
    <property type="match status" value="1"/>
</dbReference>
<evidence type="ECO:0000259" key="15">
    <source>
        <dbReference type="PROSITE" id="PS50089"/>
    </source>
</evidence>
<keyword evidence="6" id="KW-0808">Transferase</keyword>
<dbReference type="SMART" id="SM00647">
    <property type="entry name" value="IBR"/>
    <property type="match status" value="2"/>
</dbReference>
<comment type="pathway">
    <text evidence="3">Protein modification; protein ubiquitination.</text>
</comment>
<dbReference type="CDD" id="cd16773">
    <property type="entry name" value="RING-HC_RBR_TRIAD1"/>
    <property type="match status" value="1"/>
</dbReference>
<sequence>MAPPGSDDDVWFEDYDTDMSEGSQPSQPEGSPFPSDSDDEEGGAHSGRSSGGEDDGFEERGVSEARSDHKRRLYTILDRQSLRRVQDEALSQVKSILGCSTTTARALLIFFSWDAEAVLGTIAERGQEEVYKRAGLLSQADEAFVAAAGGSGSGEVTCMVCMCDVAPAETTTMECGHTFCNDCWREHMRISISEGMSRRLRCMAPSCGVVKKLLHGNKELLAKYEQTLLESYIDDNKRAKWCPSVPHCGHAVRCKEPHCEVECTCGHQFCFACCEVPHSPCTCDMLRDWEQRMRDGSETSSWLNANTKPCPKCSKPVEKNGGCNLVLCRCGQAFCWLCGQATGRAHTWTAIEGHSCGAYKEEAEARANEAQRNLKRYLHYLTRYEANLQACKLEDKLRKECEAKVDAAMETDASLSNFSWLTDALQQLFLARNCMAYSYIFAFYMFGQSMFKEDFTPEANAINQALFEDKQGQLEAEVERLSQLIENPWPVGSASELMQHRMAIINLAANIDTRIQKMYEVIECDIAPQVASRAVNVAPYKGKHAQGSGGEAAADIYRQAAAADPGPSTSARPPRGGPVGLGGGTLHVQAMAAANQAAVAAEAQAAELAISDSGGTGGPNFPEPSLIDCILCDHRHVSTLFAHFEAAAVAKHQHLMQMHAAALIQSIRMHSQAELDVVYPLVEVEASGSTDNAALAACSRQEHAQVENDLLNVLASVGCTLGGLLPSGAAATLETAVRNLQAHLIAHLLEEERTLLPRLAAAHSPDALVLLGKNFEAAKLVGWLGFGRLKAW</sequence>
<evidence type="ECO:0000256" key="4">
    <source>
        <dbReference type="ARBA" id="ARBA00005884"/>
    </source>
</evidence>
<dbReference type="Proteomes" id="UP001205105">
    <property type="component" value="Unassembled WGS sequence"/>
</dbReference>
<dbReference type="InterPro" id="IPR054694">
    <property type="entry name" value="Parkin-like_IBR"/>
</dbReference>
<dbReference type="InterPro" id="IPR044066">
    <property type="entry name" value="TRIAD_supradom"/>
</dbReference>
<dbReference type="AlphaFoldDB" id="A0AAD5DV63"/>
<feature type="compositionally biased region" description="Acidic residues" evidence="14">
    <location>
        <begin position="1"/>
        <end position="19"/>
    </location>
</feature>
<keyword evidence="10" id="KW-0833">Ubl conjugation pathway</keyword>
<keyword evidence="8" id="KW-0677">Repeat</keyword>
<comment type="function">
    <text evidence="2">Might act as an E3 ubiquitin-protein ligase, or as part of E3 complex, which accepts ubiquitin from specific E2 ubiquitin-conjugating enzymes and then transfers it to substrates.</text>
</comment>
<keyword evidence="11" id="KW-0862">Zinc</keyword>
<dbReference type="EMBL" id="JADXDR010000049">
    <property type="protein sequence ID" value="KAI7842715.1"/>
    <property type="molecule type" value="Genomic_DNA"/>
</dbReference>
<evidence type="ECO:0000256" key="14">
    <source>
        <dbReference type="SAM" id="MobiDB-lite"/>
    </source>
</evidence>
<keyword evidence="18" id="KW-1185">Reference proteome</keyword>
<dbReference type="Gene3D" id="1.20.120.520">
    <property type="entry name" value="nmb1532 protein domain like"/>
    <property type="match status" value="1"/>
</dbReference>
<gene>
    <name evidence="17" type="ORF">COHA_003645</name>
</gene>
<evidence type="ECO:0000256" key="3">
    <source>
        <dbReference type="ARBA" id="ARBA00004906"/>
    </source>
</evidence>
<dbReference type="GO" id="GO:0008270">
    <property type="term" value="F:zinc ion binding"/>
    <property type="evidence" value="ECO:0007669"/>
    <property type="project" value="UniProtKB-KW"/>
</dbReference>
<evidence type="ECO:0000313" key="18">
    <source>
        <dbReference type="Proteomes" id="UP001205105"/>
    </source>
</evidence>
<comment type="caution">
    <text evidence="17">The sequence shown here is derived from an EMBL/GenBank/DDBJ whole genome shotgun (WGS) entry which is preliminary data.</text>
</comment>
<dbReference type="InterPro" id="IPR001841">
    <property type="entry name" value="Znf_RING"/>
</dbReference>
<accession>A0AAD5DV63</accession>
<dbReference type="GO" id="GO:0061630">
    <property type="term" value="F:ubiquitin protein ligase activity"/>
    <property type="evidence" value="ECO:0007669"/>
    <property type="project" value="UniProtKB-EC"/>
</dbReference>
<dbReference type="Gene3D" id="1.20.120.1750">
    <property type="match status" value="1"/>
</dbReference>
<dbReference type="InterPro" id="IPR013083">
    <property type="entry name" value="Znf_RING/FYVE/PHD"/>
</dbReference>
<dbReference type="Pfam" id="PF19422">
    <property type="entry name" value="Ariadne"/>
    <property type="match status" value="1"/>
</dbReference>
<comment type="similarity">
    <text evidence="4">Belongs to the RBR family. Ariadne subfamily.</text>
</comment>
<proteinExistence type="inferred from homology"/>
<dbReference type="Pfam" id="PF22605">
    <property type="entry name" value="IBR_2"/>
    <property type="match status" value="1"/>
</dbReference>
<dbReference type="Gene3D" id="3.30.40.10">
    <property type="entry name" value="Zinc/RING finger domain, C3HC4 (zinc finger)"/>
    <property type="match status" value="1"/>
</dbReference>
<evidence type="ECO:0000259" key="16">
    <source>
        <dbReference type="PROSITE" id="PS51873"/>
    </source>
</evidence>
<dbReference type="Pfam" id="PF01485">
    <property type="entry name" value="IBR"/>
    <property type="match status" value="1"/>
</dbReference>
<evidence type="ECO:0000256" key="1">
    <source>
        <dbReference type="ARBA" id="ARBA00001798"/>
    </source>
</evidence>
<reference evidence="17" key="1">
    <citation type="submission" date="2020-11" db="EMBL/GenBank/DDBJ databases">
        <title>Chlorella ohadii genome sequencing and assembly.</title>
        <authorList>
            <person name="Murik O."/>
            <person name="Treves H."/>
            <person name="Kedem I."/>
            <person name="Shotland Y."/>
            <person name="Kaplan A."/>
        </authorList>
    </citation>
    <scope>NUCLEOTIDE SEQUENCE</scope>
    <source>
        <strain evidence="17">1</strain>
    </source>
</reference>
<dbReference type="EC" id="2.3.2.31" evidence="5"/>
<feature type="region of interest" description="Disordered" evidence="14">
    <location>
        <begin position="561"/>
        <end position="582"/>
    </location>
</feature>
<keyword evidence="13" id="KW-0175">Coiled coil</keyword>
<organism evidence="17 18">
    <name type="scientific">Chlorella ohadii</name>
    <dbReference type="NCBI Taxonomy" id="2649997"/>
    <lineage>
        <taxon>Eukaryota</taxon>
        <taxon>Viridiplantae</taxon>
        <taxon>Chlorophyta</taxon>
        <taxon>core chlorophytes</taxon>
        <taxon>Trebouxiophyceae</taxon>
        <taxon>Chlorellales</taxon>
        <taxon>Chlorellaceae</taxon>
        <taxon>Chlorella clade</taxon>
        <taxon>Chlorella</taxon>
    </lineage>
</organism>
<dbReference type="PROSITE" id="PS51873">
    <property type="entry name" value="TRIAD"/>
    <property type="match status" value="1"/>
</dbReference>
<dbReference type="InterPro" id="IPR031127">
    <property type="entry name" value="E3_UB_ligase_RBR"/>
</dbReference>
<evidence type="ECO:0000256" key="8">
    <source>
        <dbReference type="ARBA" id="ARBA00022737"/>
    </source>
</evidence>
<evidence type="ECO:0000256" key="5">
    <source>
        <dbReference type="ARBA" id="ARBA00012251"/>
    </source>
</evidence>
<dbReference type="GO" id="GO:0016567">
    <property type="term" value="P:protein ubiquitination"/>
    <property type="evidence" value="ECO:0007669"/>
    <property type="project" value="InterPro"/>
</dbReference>
<dbReference type="InterPro" id="IPR002867">
    <property type="entry name" value="IBR_dom"/>
</dbReference>
<evidence type="ECO:0000256" key="12">
    <source>
        <dbReference type="PROSITE-ProRule" id="PRU00175"/>
    </source>
</evidence>
<comment type="catalytic activity">
    <reaction evidence="1">
        <text>[E2 ubiquitin-conjugating enzyme]-S-ubiquitinyl-L-cysteine + [acceptor protein]-L-lysine = [E2 ubiquitin-conjugating enzyme]-L-cysteine + [acceptor protein]-N(6)-ubiquitinyl-L-lysine.</text>
        <dbReference type="EC" id="2.3.2.31"/>
    </reaction>
</comment>
<evidence type="ECO:0000256" key="9">
    <source>
        <dbReference type="ARBA" id="ARBA00022771"/>
    </source>
</evidence>
<dbReference type="CDD" id="cd20346">
    <property type="entry name" value="BRcat_RBR_ANKIB1"/>
    <property type="match status" value="1"/>
</dbReference>
<feature type="domain" description="RING-type" evidence="16">
    <location>
        <begin position="154"/>
        <end position="360"/>
    </location>
</feature>
<dbReference type="InterPro" id="IPR045840">
    <property type="entry name" value="Ariadne"/>
</dbReference>